<evidence type="ECO:0000313" key="1">
    <source>
        <dbReference type="EMBL" id="KRZ64270.1"/>
    </source>
</evidence>
<proteinExistence type="predicted"/>
<keyword evidence="2" id="KW-1185">Reference proteome</keyword>
<protein>
    <submittedName>
        <fullName evidence="1">Uncharacterized protein</fullName>
    </submittedName>
</protein>
<gene>
    <name evidence="1" type="ORF">T10_6686</name>
</gene>
<organism evidence="1 2">
    <name type="scientific">Trichinella papuae</name>
    <dbReference type="NCBI Taxonomy" id="268474"/>
    <lineage>
        <taxon>Eukaryota</taxon>
        <taxon>Metazoa</taxon>
        <taxon>Ecdysozoa</taxon>
        <taxon>Nematoda</taxon>
        <taxon>Enoplea</taxon>
        <taxon>Dorylaimia</taxon>
        <taxon>Trichinellida</taxon>
        <taxon>Trichinellidae</taxon>
        <taxon>Trichinella</taxon>
    </lineage>
</organism>
<comment type="caution">
    <text evidence="1">The sequence shown here is derived from an EMBL/GenBank/DDBJ whole genome shotgun (WGS) entry which is preliminary data.</text>
</comment>
<dbReference type="AlphaFoldDB" id="A0A0V1LYT3"/>
<sequence>MIFIKNGPTQDLMLTITFSLEFMQIRWIFLDIWMILSQNIPTHDLILIITIKPEFVQI</sequence>
<name>A0A0V1LYT3_9BILA</name>
<dbReference type="EMBL" id="JYDO01001285">
    <property type="protein sequence ID" value="KRZ64270.1"/>
    <property type="molecule type" value="Genomic_DNA"/>
</dbReference>
<dbReference type="Proteomes" id="UP000054843">
    <property type="component" value="Unassembled WGS sequence"/>
</dbReference>
<reference evidence="1 2" key="1">
    <citation type="submission" date="2015-01" db="EMBL/GenBank/DDBJ databases">
        <title>Evolution of Trichinella species and genotypes.</title>
        <authorList>
            <person name="Korhonen P.K."/>
            <person name="Edoardo P."/>
            <person name="Giuseppe L.R."/>
            <person name="Gasser R.B."/>
        </authorList>
    </citation>
    <scope>NUCLEOTIDE SEQUENCE [LARGE SCALE GENOMIC DNA]</scope>
    <source>
        <strain evidence="1">ISS1980</strain>
    </source>
</reference>
<evidence type="ECO:0000313" key="2">
    <source>
        <dbReference type="Proteomes" id="UP000054843"/>
    </source>
</evidence>
<accession>A0A0V1LYT3</accession>